<dbReference type="NCBIfam" id="TIGR01509">
    <property type="entry name" value="HAD-SF-IA-v3"/>
    <property type="match status" value="1"/>
</dbReference>
<dbReference type="InterPro" id="IPR023214">
    <property type="entry name" value="HAD_sf"/>
</dbReference>
<proteinExistence type="predicted"/>
<gene>
    <name evidence="1" type="ORF">GCM10007907_28320</name>
</gene>
<evidence type="ECO:0000313" key="1">
    <source>
        <dbReference type="EMBL" id="GLR14042.1"/>
    </source>
</evidence>
<dbReference type="Gene3D" id="1.10.150.450">
    <property type="match status" value="1"/>
</dbReference>
<dbReference type="SUPFAM" id="SSF56784">
    <property type="entry name" value="HAD-like"/>
    <property type="match status" value="1"/>
</dbReference>
<dbReference type="SFLD" id="SFLDG01132">
    <property type="entry name" value="C1.5.3:_5'-Nucleotidase_Like"/>
    <property type="match status" value="1"/>
</dbReference>
<keyword evidence="2" id="KW-1185">Reference proteome</keyword>
<dbReference type="InterPro" id="IPR010237">
    <property type="entry name" value="Pyr-5-nucltdase"/>
</dbReference>
<dbReference type="SFLD" id="SFLDS00003">
    <property type="entry name" value="Haloacid_Dehalogenase"/>
    <property type="match status" value="1"/>
</dbReference>
<evidence type="ECO:0000313" key="2">
    <source>
        <dbReference type="Proteomes" id="UP001156706"/>
    </source>
</evidence>
<dbReference type="Gene3D" id="3.40.50.1000">
    <property type="entry name" value="HAD superfamily/HAD-like"/>
    <property type="match status" value="1"/>
</dbReference>
<name>A0ABQ5YGC2_9NEIS</name>
<dbReference type="PANTHER" id="PTHR12725">
    <property type="entry name" value="HALOACID DEHALOGENASE-LIKE HYDROLASE"/>
    <property type="match status" value="1"/>
</dbReference>
<dbReference type="RefSeq" id="WP_284197132.1">
    <property type="nucleotide sequence ID" value="NZ_BSOG01000003.1"/>
</dbReference>
<organism evidence="1 2">
    <name type="scientific">Chitinimonas prasina</name>
    <dbReference type="NCBI Taxonomy" id="1434937"/>
    <lineage>
        <taxon>Bacteria</taxon>
        <taxon>Pseudomonadati</taxon>
        <taxon>Pseudomonadota</taxon>
        <taxon>Betaproteobacteria</taxon>
        <taxon>Neisseriales</taxon>
        <taxon>Chitinibacteraceae</taxon>
        <taxon>Chitinimonas</taxon>
    </lineage>
</organism>
<dbReference type="SFLD" id="SFLDG01129">
    <property type="entry name" value="C1.5:_HAD__Beta-PGM__Phosphata"/>
    <property type="match status" value="1"/>
</dbReference>
<evidence type="ECO:0008006" key="3">
    <source>
        <dbReference type="Google" id="ProtNLM"/>
    </source>
</evidence>
<protein>
    <recommendedName>
        <fullName evidence="3">Pyrimidine 5'-nucleotidase</fullName>
    </recommendedName>
</protein>
<dbReference type="PANTHER" id="PTHR12725:SF117">
    <property type="entry name" value="HALOACID DEHALOGENASE-LIKE HYDROLASE"/>
    <property type="match status" value="1"/>
</dbReference>
<comment type="caution">
    <text evidence="1">The sequence shown here is derived from an EMBL/GenBank/DDBJ whole genome shotgun (WGS) entry which is preliminary data.</text>
</comment>
<dbReference type="Proteomes" id="UP001156706">
    <property type="component" value="Unassembled WGS sequence"/>
</dbReference>
<reference evidence="2" key="1">
    <citation type="journal article" date="2019" name="Int. J. Syst. Evol. Microbiol.">
        <title>The Global Catalogue of Microorganisms (GCM) 10K type strain sequencing project: providing services to taxonomists for standard genome sequencing and annotation.</title>
        <authorList>
            <consortium name="The Broad Institute Genomics Platform"/>
            <consortium name="The Broad Institute Genome Sequencing Center for Infectious Disease"/>
            <person name="Wu L."/>
            <person name="Ma J."/>
        </authorList>
    </citation>
    <scope>NUCLEOTIDE SEQUENCE [LARGE SCALE GENOMIC DNA]</scope>
    <source>
        <strain evidence="2">NBRC 110044</strain>
    </source>
</reference>
<dbReference type="InterPro" id="IPR036412">
    <property type="entry name" value="HAD-like_sf"/>
</dbReference>
<accession>A0ABQ5YGC2</accession>
<dbReference type="InterPro" id="IPR006439">
    <property type="entry name" value="HAD-SF_hydro_IA"/>
</dbReference>
<dbReference type="EMBL" id="BSOG01000003">
    <property type="protein sequence ID" value="GLR14042.1"/>
    <property type="molecule type" value="Genomic_DNA"/>
</dbReference>
<dbReference type="Pfam" id="PF00702">
    <property type="entry name" value="Hydrolase"/>
    <property type="match status" value="1"/>
</dbReference>
<sequence>MPTWIFDLDNTLHDAEPYVFPAMNKLMTAYVARHLDISEAEADALRLHYWQRYGTTLAGLQRHGHIDPEHFLAETHRFPDLQRKLRPMRALQATLARLPGRKILFTNAPLAYAVSVLRGLRVAHHFDGVIAIQHTRHRPKPSPVGYRKLLARYRLNPRHCVMVEDTHANLVTAKRLGMATVWLGRKAHHGGVVDIGLPSLAQLPRHAGRRGWLRTNNK</sequence>
<dbReference type="NCBIfam" id="TIGR01993">
    <property type="entry name" value="Pyr-5-nucltdase"/>
    <property type="match status" value="1"/>
</dbReference>